<dbReference type="InterPro" id="IPR027275">
    <property type="entry name" value="PRC-brl_dom"/>
</dbReference>
<evidence type="ECO:0000256" key="4">
    <source>
        <dbReference type="ARBA" id="ARBA00023186"/>
    </source>
</evidence>
<organism evidence="8 9">
    <name type="scientific">Alkalibacillus haloalkaliphilus</name>
    <dbReference type="NCBI Taxonomy" id="94136"/>
    <lineage>
        <taxon>Bacteria</taxon>
        <taxon>Bacillati</taxon>
        <taxon>Bacillota</taxon>
        <taxon>Bacilli</taxon>
        <taxon>Bacillales</taxon>
        <taxon>Bacillaceae</taxon>
        <taxon>Alkalibacillus</taxon>
    </lineage>
</organism>
<dbReference type="GO" id="GO:0042274">
    <property type="term" value="P:ribosomal small subunit biogenesis"/>
    <property type="evidence" value="ECO:0007669"/>
    <property type="project" value="UniProtKB-UniRule"/>
</dbReference>
<dbReference type="EMBL" id="BJYA01000002">
    <property type="protein sequence ID" value="GEN44897.1"/>
    <property type="molecule type" value="Genomic_DNA"/>
</dbReference>
<comment type="domain">
    <text evidence="5">The PRC barrel domain binds ribosomal protein uS19.</text>
</comment>
<evidence type="ECO:0000313" key="9">
    <source>
        <dbReference type="Proteomes" id="UP000321440"/>
    </source>
</evidence>
<dbReference type="Proteomes" id="UP000321440">
    <property type="component" value="Unassembled WGS sequence"/>
</dbReference>
<dbReference type="InterPro" id="IPR002676">
    <property type="entry name" value="RimM_N"/>
</dbReference>
<gene>
    <name evidence="5 8" type="primary">rimM</name>
    <name evidence="8" type="ORF">AHA02nite_06730</name>
</gene>
<dbReference type="HAMAP" id="MF_00014">
    <property type="entry name" value="Ribosome_mat_RimM"/>
    <property type="match status" value="1"/>
</dbReference>
<feature type="domain" description="PRC-barrel" evidence="7">
    <location>
        <begin position="97"/>
        <end position="173"/>
    </location>
</feature>
<comment type="similarity">
    <text evidence="5">Belongs to the RimM family.</text>
</comment>
<evidence type="ECO:0000259" key="7">
    <source>
        <dbReference type="Pfam" id="PF05239"/>
    </source>
</evidence>
<keyword evidence="4 5" id="KW-0143">Chaperone</keyword>
<evidence type="ECO:0000256" key="5">
    <source>
        <dbReference type="HAMAP-Rule" id="MF_00014"/>
    </source>
</evidence>
<keyword evidence="2 5" id="KW-0690">Ribosome biogenesis</keyword>
<dbReference type="RefSeq" id="WP_146814384.1">
    <property type="nucleotide sequence ID" value="NZ_BJYA01000002.1"/>
</dbReference>
<dbReference type="InterPro" id="IPR036976">
    <property type="entry name" value="RimM_N_sf"/>
</dbReference>
<dbReference type="PANTHER" id="PTHR33692:SF1">
    <property type="entry name" value="RIBOSOME MATURATION FACTOR RIMM"/>
    <property type="match status" value="1"/>
</dbReference>
<feature type="domain" description="RimM N-terminal" evidence="6">
    <location>
        <begin position="8"/>
        <end position="88"/>
    </location>
</feature>
<dbReference type="Pfam" id="PF01782">
    <property type="entry name" value="RimM"/>
    <property type="match status" value="1"/>
</dbReference>
<comment type="function">
    <text evidence="5">An accessory protein needed during the final step in the assembly of 30S ribosomal subunit, possibly for assembly of the head region. Essential for efficient processing of 16S rRNA. May be needed both before and after RbfA during the maturation of 16S rRNA. It has affinity for free ribosomal 30S subunits but not for 70S ribosomes.</text>
</comment>
<dbReference type="PANTHER" id="PTHR33692">
    <property type="entry name" value="RIBOSOME MATURATION FACTOR RIMM"/>
    <property type="match status" value="1"/>
</dbReference>
<evidence type="ECO:0000256" key="1">
    <source>
        <dbReference type="ARBA" id="ARBA00022490"/>
    </source>
</evidence>
<evidence type="ECO:0000259" key="6">
    <source>
        <dbReference type="Pfam" id="PF01782"/>
    </source>
</evidence>
<evidence type="ECO:0000313" key="8">
    <source>
        <dbReference type="EMBL" id="GEN44897.1"/>
    </source>
</evidence>
<dbReference type="GO" id="GO:0005737">
    <property type="term" value="C:cytoplasm"/>
    <property type="evidence" value="ECO:0007669"/>
    <property type="project" value="UniProtKB-SubCell"/>
</dbReference>
<dbReference type="InterPro" id="IPR011033">
    <property type="entry name" value="PRC_barrel-like_sf"/>
</dbReference>
<keyword evidence="1 5" id="KW-0963">Cytoplasm</keyword>
<dbReference type="InterPro" id="IPR011961">
    <property type="entry name" value="RimM"/>
</dbReference>
<dbReference type="InterPro" id="IPR009000">
    <property type="entry name" value="Transl_B-barrel_sf"/>
</dbReference>
<sequence length="174" mass="20011">MSKDYLNVGKIVNTHGVRGEVRVMSVTDFEEERFEPGSRLFVEMDGGEHEEVIVVSHRKHKQFDLLVFEGNESLDQAERFKGHQLKVAFEDLEDLDEDEFYYYEIIGCEVYLTTGEHLGKVKEILSPGANDVWVVQRVESGMKDALIPYIDQVVKEIDIDNQKIVIEEMEGLLS</sequence>
<protein>
    <recommendedName>
        <fullName evidence="5">Ribosome maturation factor RimM</fullName>
    </recommendedName>
</protein>
<keyword evidence="3 5" id="KW-0698">rRNA processing</keyword>
<name>A0A511W1I9_9BACI</name>
<dbReference type="NCBIfam" id="TIGR02273">
    <property type="entry name" value="16S_RimM"/>
    <property type="match status" value="1"/>
</dbReference>
<comment type="subunit">
    <text evidence="5">Binds ribosomal protein uS19.</text>
</comment>
<dbReference type="GO" id="GO:0005840">
    <property type="term" value="C:ribosome"/>
    <property type="evidence" value="ECO:0007669"/>
    <property type="project" value="InterPro"/>
</dbReference>
<comment type="caution">
    <text evidence="8">The sequence shown here is derived from an EMBL/GenBank/DDBJ whole genome shotgun (WGS) entry which is preliminary data.</text>
</comment>
<dbReference type="Gene3D" id="2.40.30.60">
    <property type="entry name" value="RimM"/>
    <property type="match status" value="1"/>
</dbReference>
<dbReference type="Gene3D" id="2.30.30.240">
    <property type="entry name" value="PRC-barrel domain"/>
    <property type="match status" value="1"/>
</dbReference>
<dbReference type="GO" id="GO:0006364">
    <property type="term" value="P:rRNA processing"/>
    <property type="evidence" value="ECO:0007669"/>
    <property type="project" value="UniProtKB-UniRule"/>
</dbReference>
<proteinExistence type="inferred from homology"/>
<reference evidence="8 9" key="1">
    <citation type="submission" date="2019-07" db="EMBL/GenBank/DDBJ databases">
        <title>Whole genome shotgun sequence of Alkalibacillus haloalkaliphilus NBRC 103110.</title>
        <authorList>
            <person name="Hosoyama A."/>
            <person name="Uohara A."/>
            <person name="Ohji S."/>
            <person name="Ichikawa N."/>
        </authorList>
    </citation>
    <scope>NUCLEOTIDE SEQUENCE [LARGE SCALE GENOMIC DNA]</scope>
    <source>
        <strain evidence="8 9">NBRC 103110</strain>
    </source>
</reference>
<accession>A0A511W1I9</accession>
<evidence type="ECO:0000256" key="2">
    <source>
        <dbReference type="ARBA" id="ARBA00022517"/>
    </source>
</evidence>
<dbReference type="AlphaFoldDB" id="A0A511W1I9"/>
<dbReference type="GO" id="GO:0043022">
    <property type="term" value="F:ribosome binding"/>
    <property type="evidence" value="ECO:0007669"/>
    <property type="project" value="InterPro"/>
</dbReference>
<dbReference type="Pfam" id="PF05239">
    <property type="entry name" value="PRC"/>
    <property type="match status" value="1"/>
</dbReference>
<keyword evidence="9" id="KW-1185">Reference proteome</keyword>
<dbReference type="SUPFAM" id="SSF50447">
    <property type="entry name" value="Translation proteins"/>
    <property type="match status" value="1"/>
</dbReference>
<dbReference type="OrthoDB" id="9810331at2"/>
<evidence type="ECO:0000256" key="3">
    <source>
        <dbReference type="ARBA" id="ARBA00022552"/>
    </source>
</evidence>
<dbReference type="SUPFAM" id="SSF50346">
    <property type="entry name" value="PRC-barrel domain"/>
    <property type="match status" value="1"/>
</dbReference>
<comment type="subcellular location">
    <subcellularLocation>
        <location evidence="5">Cytoplasm</location>
    </subcellularLocation>
</comment>